<gene>
    <name evidence="7" type="primary">prkC_3</name>
    <name evidence="7" type="ORF">ERS852514_01610</name>
</gene>
<organism evidence="7 8">
    <name type="scientific">Collinsella aerofaciens</name>
    <dbReference type="NCBI Taxonomy" id="74426"/>
    <lineage>
        <taxon>Bacteria</taxon>
        <taxon>Bacillati</taxon>
        <taxon>Actinomycetota</taxon>
        <taxon>Coriobacteriia</taxon>
        <taxon>Coriobacteriales</taxon>
        <taxon>Coriobacteriaceae</taxon>
        <taxon>Collinsella</taxon>
    </lineage>
</organism>
<dbReference type="GO" id="GO:0005524">
    <property type="term" value="F:ATP binding"/>
    <property type="evidence" value="ECO:0007669"/>
    <property type="project" value="UniProtKB-KW"/>
</dbReference>
<sequence>MAEPAVSPEQPCKRTGCGQHGVSAPCVMMEAMDTQTPTYSDDELTASLVEHLASLDRDDSYRVERVLKLSDVETTELVYFEGSGGGSLGPFVRKRIDASVQIGGAYERLFAAQRAGRRFEHLPRIVDCRRVGDELDVVMEYVEGETLETLVGRLGATPDYARGLYPVLCEAVGELHAGFAAAGEPGVPVIHRDLKPSNIIVSGVRYAPDAGMTFSSLVIIDLGIARIWRDGADADTVKFGTRSYAPPEQFGFGQTSVRSDVYALGALLFFCLTGVDPKPGLDMREQCEARGIPTPLADAVCMSMALDPAKRFASAEALGRATRAAYDLSRPVRPPTPAPVRTPASETVLTPQGLQNPAGLPGPAASAACGLLSRVPESLGRIWNTLVCFSLLVFFAGSHFAVFHPTGANQSYPTWLLIIEYFFFVDGLMVLMHFALLDKRRLRRRFALLDSYRGKKLAKLWLKALGVLLLCMIVIVAVANATGVVDTSAT</sequence>
<dbReference type="Gene3D" id="1.10.510.10">
    <property type="entry name" value="Transferase(Phosphotransferase) domain 1"/>
    <property type="match status" value="1"/>
</dbReference>
<dbReference type="PANTHER" id="PTHR43289:SF34">
    <property type="entry name" value="SERINE_THREONINE-PROTEIN KINASE YBDM-RELATED"/>
    <property type="match status" value="1"/>
</dbReference>
<dbReference type="PROSITE" id="PS50011">
    <property type="entry name" value="PROTEIN_KINASE_DOM"/>
    <property type="match status" value="1"/>
</dbReference>
<dbReference type="Proteomes" id="UP000095454">
    <property type="component" value="Unassembled WGS sequence"/>
</dbReference>
<evidence type="ECO:0000256" key="2">
    <source>
        <dbReference type="ARBA" id="ARBA00022741"/>
    </source>
</evidence>
<dbReference type="EC" id="2.7.11.1" evidence="7"/>
<evidence type="ECO:0000313" key="8">
    <source>
        <dbReference type="Proteomes" id="UP000095454"/>
    </source>
</evidence>
<dbReference type="InterPro" id="IPR008271">
    <property type="entry name" value="Ser/Thr_kinase_AS"/>
</dbReference>
<accession>A0A174M177</accession>
<dbReference type="Pfam" id="PF00069">
    <property type="entry name" value="Pkinase"/>
    <property type="match status" value="1"/>
</dbReference>
<keyword evidence="1 7" id="KW-0808">Transferase</keyword>
<dbReference type="GO" id="GO:0004674">
    <property type="term" value="F:protein serine/threonine kinase activity"/>
    <property type="evidence" value="ECO:0007669"/>
    <property type="project" value="UniProtKB-EC"/>
</dbReference>
<dbReference type="AlphaFoldDB" id="A0A174M177"/>
<evidence type="ECO:0000256" key="3">
    <source>
        <dbReference type="ARBA" id="ARBA00022777"/>
    </source>
</evidence>
<evidence type="ECO:0000256" key="4">
    <source>
        <dbReference type="ARBA" id="ARBA00022840"/>
    </source>
</evidence>
<evidence type="ECO:0000256" key="5">
    <source>
        <dbReference type="SAM" id="Phobius"/>
    </source>
</evidence>
<feature type="transmembrane region" description="Helical" evidence="5">
    <location>
        <begin position="415"/>
        <end position="437"/>
    </location>
</feature>
<feature type="transmembrane region" description="Helical" evidence="5">
    <location>
        <begin position="458"/>
        <end position="479"/>
    </location>
</feature>
<keyword evidence="3 7" id="KW-0418">Kinase</keyword>
<reference evidence="7 8" key="1">
    <citation type="submission" date="2015-09" db="EMBL/GenBank/DDBJ databases">
        <authorList>
            <consortium name="Pathogen Informatics"/>
        </authorList>
    </citation>
    <scope>NUCLEOTIDE SEQUENCE [LARGE SCALE GENOMIC DNA]</scope>
    <source>
        <strain evidence="7 8">2789STDY5834902</strain>
    </source>
</reference>
<protein>
    <submittedName>
        <fullName evidence="7">Serine/threonine-protein kinase PrkC</fullName>
        <ecNumber evidence="7">2.7.11.1</ecNumber>
    </submittedName>
</protein>
<keyword evidence="5" id="KW-1133">Transmembrane helix</keyword>
<feature type="domain" description="Protein kinase" evidence="6">
    <location>
        <begin position="9"/>
        <end position="326"/>
    </location>
</feature>
<keyword evidence="2" id="KW-0547">Nucleotide-binding</keyword>
<keyword evidence="4" id="KW-0067">ATP-binding</keyword>
<keyword evidence="5" id="KW-0812">Transmembrane</keyword>
<dbReference type="InterPro" id="IPR011009">
    <property type="entry name" value="Kinase-like_dom_sf"/>
</dbReference>
<dbReference type="PANTHER" id="PTHR43289">
    <property type="entry name" value="MITOGEN-ACTIVATED PROTEIN KINASE KINASE KINASE 20-RELATED"/>
    <property type="match status" value="1"/>
</dbReference>
<dbReference type="SMART" id="SM00220">
    <property type="entry name" value="S_TKc"/>
    <property type="match status" value="1"/>
</dbReference>
<keyword evidence="5" id="KW-0472">Membrane</keyword>
<evidence type="ECO:0000256" key="1">
    <source>
        <dbReference type="ARBA" id="ARBA00022679"/>
    </source>
</evidence>
<dbReference type="PROSITE" id="PS00108">
    <property type="entry name" value="PROTEIN_KINASE_ST"/>
    <property type="match status" value="1"/>
</dbReference>
<dbReference type="EMBL" id="CZAQ01000032">
    <property type="protein sequence ID" value="CUP28981.1"/>
    <property type="molecule type" value="Genomic_DNA"/>
</dbReference>
<dbReference type="InterPro" id="IPR000719">
    <property type="entry name" value="Prot_kinase_dom"/>
</dbReference>
<evidence type="ECO:0000313" key="7">
    <source>
        <dbReference type="EMBL" id="CUP28981.1"/>
    </source>
</evidence>
<evidence type="ECO:0000259" key="6">
    <source>
        <dbReference type="PROSITE" id="PS50011"/>
    </source>
</evidence>
<name>A0A174M177_9ACTN</name>
<dbReference type="SUPFAM" id="SSF56112">
    <property type="entry name" value="Protein kinase-like (PK-like)"/>
    <property type="match status" value="1"/>
</dbReference>
<feature type="transmembrane region" description="Helical" evidence="5">
    <location>
        <begin position="382"/>
        <end position="403"/>
    </location>
</feature>
<proteinExistence type="predicted"/>